<dbReference type="Proteomes" id="UP000283832">
    <property type="component" value="Unassembled WGS sequence"/>
</dbReference>
<gene>
    <name evidence="1" type="ORF">D2L64_06280</name>
</gene>
<proteinExistence type="predicted"/>
<dbReference type="AlphaFoldDB" id="A0A418MYI6"/>
<evidence type="ECO:0000313" key="2">
    <source>
        <dbReference type="Proteomes" id="UP000283832"/>
    </source>
</evidence>
<accession>A0A418MYI6</accession>
<protein>
    <submittedName>
        <fullName evidence="1">Uncharacterized protein</fullName>
    </submittedName>
</protein>
<sequence>MIVLLPGIALGPGADTAAGSRAEDDVDRTGHLADGLEVSGQRGEIKGETFHGAALVIGLGRPADPVADRVRASPGRHRLG</sequence>
<dbReference type="RefSeq" id="WP_119573753.1">
    <property type="nucleotide sequence ID" value="NZ_QXEC01000004.1"/>
</dbReference>
<reference evidence="1 2" key="1">
    <citation type="submission" date="2018-08" db="EMBL/GenBank/DDBJ databases">
        <title>Jishengella sp. nov., isolated from a root of Azadirachta indica A. Juss. var. siamensis Valenton.</title>
        <authorList>
            <person name="Kuncharoen N."/>
            <person name="Tanasupawat S."/>
            <person name="Kudo T."/>
            <person name="Ohkuma M."/>
        </authorList>
    </citation>
    <scope>NUCLEOTIDE SEQUENCE [LARGE SCALE GENOMIC DNA]</scope>
    <source>
        <strain evidence="1 2">AZ1-13</strain>
    </source>
</reference>
<name>A0A418MYI6_9ACTN</name>
<evidence type="ECO:0000313" key="1">
    <source>
        <dbReference type="EMBL" id="RIV39945.1"/>
    </source>
</evidence>
<dbReference type="EMBL" id="QXEC01000004">
    <property type="protein sequence ID" value="RIV39945.1"/>
    <property type="molecule type" value="Genomic_DNA"/>
</dbReference>
<organism evidence="1 2">
    <name type="scientific">Micromonospora radicis</name>
    <dbReference type="NCBI Taxonomy" id="1894971"/>
    <lineage>
        <taxon>Bacteria</taxon>
        <taxon>Bacillati</taxon>
        <taxon>Actinomycetota</taxon>
        <taxon>Actinomycetes</taxon>
        <taxon>Micromonosporales</taxon>
        <taxon>Micromonosporaceae</taxon>
        <taxon>Micromonospora</taxon>
    </lineage>
</organism>
<comment type="caution">
    <text evidence="1">The sequence shown here is derived from an EMBL/GenBank/DDBJ whole genome shotgun (WGS) entry which is preliminary data.</text>
</comment>
<keyword evidence="2" id="KW-1185">Reference proteome</keyword>